<evidence type="ECO:0000313" key="1">
    <source>
        <dbReference type="EMBL" id="SVC64218.1"/>
    </source>
</evidence>
<feature type="non-terminal residue" evidence="1">
    <location>
        <position position="264"/>
    </location>
</feature>
<dbReference type="PANTHER" id="PTHR20883:SF48">
    <property type="entry name" value="ECTOINE DIOXYGENASE"/>
    <property type="match status" value="1"/>
</dbReference>
<protein>
    <recommendedName>
        <fullName evidence="2">Phytanoyl-CoA dioxygenase</fullName>
    </recommendedName>
</protein>
<dbReference type="Pfam" id="PF05721">
    <property type="entry name" value="PhyH"/>
    <property type="match status" value="1"/>
</dbReference>
<name>A0A382NUP9_9ZZZZ</name>
<dbReference type="SUPFAM" id="SSF51197">
    <property type="entry name" value="Clavaminate synthase-like"/>
    <property type="match status" value="1"/>
</dbReference>
<dbReference type="PANTHER" id="PTHR20883">
    <property type="entry name" value="PHYTANOYL-COA DIOXYGENASE DOMAIN CONTAINING 1"/>
    <property type="match status" value="1"/>
</dbReference>
<dbReference type="AlphaFoldDB" id="A0A382NUP9"/>
<dbReference type="GO" id="GO:0046872">
    <property type="term" value="F:metal ion binding"/>
    <property type="evidence" value="ECO:0007669"/>
    <property type="project" value="UniProtKB-ARBA"/>
</dbReference>
<evidence type="ECO:0008006" key="2">
    <source>
        <dbReference type="Google" id="ProtNLM"/>
    </source>
</evidence>
<dbReference type="InterPro" id="IPR008775">
    <property type="entry name" value="Phytyl_CoA_dOase-like"/>
</dbReference>
<organism evidence="1">
    <name type="scientific">marine metagenome</name>
    <dbReference type="NCBI Taxonomy" id="408172"/>
    <lineage>
        <taxon>unclassified sequences</taxon>
        <taxon>metagenomes</taxon>
        <taxon>ecological metagenomes</taxon>
    </lineage>
</organism>
<sequence>MSNLLTTEQIAEFTASGCLFFDALIGDEINKEFLEDIGHTEIDKIDIKKHFENIKSTSSIPRIIAGTPLSKSYLEHSPLKKIFNNDVVKGAINSLVGSKCVIDHHFLHLTFPTKFFKTNNSRQMSQPNHQDSTIDPRKTFDIQIFYFPTDVTKEMGGTRYIPGTHLRIVSESGIARYQNMLGQKHIVCKAGTVGIFHHGLWHGAGINFSDNIRYMFKVRLAPTEKQELLWNPEKKYKPLSNRALFWTDENTDITVNDILTKKYP</sequence>
<dbReference type="EMBL" id="UINC01102524">
    <property type="protein sequence ID" value="SVC64218.1"/>
    <property type="molecule type" value="Genomic_DNA"/>
</dbReference>
<dbReference type="Gene3D" id="2.60.120.620">
    <property type="entry name" value="q2cbj1_9rhob like domain"/>
    <property type="match status" value="1"/>
</dbReference>
<reference evidence="1" key="1">
    <citation type="submission" date="2018-05" db="EMBL/GenBank/DDBJ databases">
        <authorList>
            <person name="Lanie J.A."/>
            <person name="Ng W.-L."/>
            <person name="Kazmierczak K.M."/>
            <person name="Andrzejewski T.M."/>
            <person name="Davidsen T.M."/>
            <person name="Wayne K.J."/>
            <person name="Tettelin H."/>
            <person name="Glass J.I."/>
            <person name="Rusch D."/>
            <person name="Podicherti R."/>
            <person name="Tsui H.-C.T."/>
            <person name="Winkler M.E."/>
        </authorList>
    </citation>
    <scope>NUCLEOTIDE SEQUENCE</scope>
</reference>
<dbReference type="GO" id="GO:0016491">
    <property type="term" value="F:oxidoreductase activity"/>
    <property type="evidence" value="ECO:0007669"/>
    <property type="project" value="UniProtKB-ARBA"/>
</dbReference>
<gene>
    <name evidence="1" type="ORF">METZ01_LOCUS317072</name>
</gene>
<proteinExistence type="predicted"/>
<accession>A0A382NUP9</accession>